<keyword evidence="3" id="KW-1185">Reference proteome</keyword>
<organism evidence="2 3">
    <name type="scientific">Ktedonosporobacter rubrisoli</name>
    <dbReference type="NCBI Taxonomy" id="2509675"/>
    <lineage>
        <taxon>Bacteria</taxon>
        <taxon>Bacillati</taxon>
        <taxon>Chloroflexota</taxon>
        <taxon>Ktedonobacteria</taxon>
        <taxon>Ktedonobacterales</taxon>
        <taxon>Ktedonosporobacteraceae</taxon>
        <taxon>Ktedonosporobacter</taxon>
    </lineage>
</organism>
<dbReference type="InterPro" id="IPR051030">
    <property type="entry name" value="Vitamin_B12-ABC_binding"/>
</dbReference>
<dbReference type="Gene3D" id="3.40.50.1980">
    <property type="entry name" value="Nitrogenase molybdenum iron protein domain"/>
    <property type="match status" value="2"/>
</dbReference>
<evidence type="ECO:0000313" key="3">
    <source>
        <dbReference type="Proteomes" id="UP000290365"/>
    </source>
</evidence>
<proteinExistence type="predicted"/>
<reference evidence="2 3" key="1">
    <citation type="submission" date="2019-01" db="EMBL/GenBank/DDBJ databases">
        <title>Ktedonosporobacter rubrisoli SCAWS-G2.</title>
        <authorList>
            <person name="Huang Y."/>
            <person name="Yan B."/>
        </authorList>
    </citation>
    <scope>NUCLEOTIDE SEQUENCE [LARGE SCALE GENOMIC DNA]</scope>
    <source>
        <strain evidence="2 3">SCAWS-G2</strain>
    </source>
</reference>
<evidence type="ECO:0000259" key="1">
    <source>
        <dbReference type="PROSITE" id="PS50983"/>
    </source>
</evidence>
<dbReference type="PANTHER" id="PTHR42860">
    <property type="entry name" value="VITAMIN B12-BINDING PROTEIN"/>
    <property type="match status" value="1"/>
</dbReference>
<dbReference type="OrthoDB" id="9787830at2"/>
<sequence length="320" mass="35822">MRKGISMRIISLLASATEMIAALGCLDQLVGRSHECDYPPQILSLPLVSAVRINTETSSREIDAQIKQLRERAQENTLEALSIYAINVELLRELQPDVIFTQTQCEVCAVSERDVTLALQQLTGLHPRIVSLAPYRLCDVWEDMLRVGTALERLPQAQELVTGYQQRLQNLSETATRLRAGARKPRIAVLEWLDPLIAAGNWTPELIENAGGELIFGEVGLHSTRLSWEELQAADPDILLLAPCGYSLERTMEDIPILQKHPAWQALKAVQQGRVYALDGNQYLNRSGPRLVESAELLGRMIWGEELNIEVDPHGWQHIA</sequence>
<dbReference type="AlphaFoldDB" id="A0A4P6K5D6"/>
<dbReference type="CDD" id="cd01144">
    <property type="entry name" value="BtuF"/>
    <property type="match status" value="1"/>
</dbReference>
<dbReference type="PANTHER" id="PTHR42860:SF1">
    <property type="entry name" value="VITAMIN B12-BINDING PROTEIN"/>
    <property type="match status" value="1"/>
</dbReference>
<gene>
    <name evidence="2" type="ORF">EPA93_47480</name>
</gene>
<feature type="domain" description="Fe/B12 periplasmic-binding" evidence="1">
    <location>
        <begin position="8"/>
        <end position="306"/>
    </location>
</feature>
<accession>A0A4P6K5D6</accession>
<dbReference type="PROSITE" id="PS50983">
    <property type="entry name" value="FE_B12_PBP"/>
    <property type="match status" value="1"/>
</dbReference>
<protein>
    <submittedName>
        <fullName evidence="2">Cobalamin-binding protein</fullName>
    </submittedName>
</protein>
<dbReference type="InterPro" id="IPR002491">
    <property type="entry name" value="ABC_transptr_periplasmic_BD"/>
</dbReference>
<name>A0A4P6K5D6_KTERU</name>
<dbReference type="EMBL" id="CP035758">
    <property type="protein sequence ID" value="QBD83202.1"/>
    <property type="molecule type" value="Genomic_DNA"/>
</dbReference>
<dbReference type="Proteomes" id="UP000290365">
    <property type="component" value="Chromosome"/>
</dbReference>
<dbReference type="KEGG" id="kbs:EPA93_47480"/>
<dbReference type="SUPFAM" id="SSF53807">
    <property type="entry name" value="Helical backbone' metal receptor"/>
    <property type="match status" value="1"/>
</dbReference>
<dbReference type="Pfam" id="PF01497">
    <property type="entry name" value="Peripla_BP_2"/>
    <property type="match status" value="1"/>
</dbReference>
<evidence type="ECO:0000313" key="2">
    <source>
        <dbReference type="EMBL" id="QBD83202.1"/>
    </source>
</evidence>